<keyword evidence="3 7" id="KW-0378">Hydrolase</keyword>
<feature type="binding site" evidence="7">
    <location>
        <position position="424"/>
    </location>
    <ligand>
        <name>Mn(2+)</name>
        <dbReference type="ChEBI" id="CHEBI:29035"/>
        <label>2</label>
    </ligand>
</feature>
<dbReference type="STRING" id="619304.SAMN05421760_10545"/>
<dbReference type="PANTHER" id="PTHR43226">
    <property type="entry name" value="XAA-PRO AMINOPEPTIDASE 3"/>
    <property type="match status" value="1"/>
</dbReference>
<proteinExistence type="inferred from homology"/>
<dbReference type="PROSITE" id="PS00491">
    <property type="entry name" value="PROLINE_PEPTIDASE"/>
    <property type="match status" value="1"/>
</dbReference>
<feature type="binding site" evidence="7">
    <location>
        <position position="258"/>
    </location>
    <ligand>
        <name>Mn(2+)</name>
        <dbReference type="ChEBI" id="CHEBI:29035"/>
        <label>2</label>
    </ligand>
</feature>
<feature type="binding site" evidence="7">
    <location>
        <position position="340"/>
    </location>
    <ligand>
        <name>Mn(2+)</name>
        <dbReference type="ChEBI" id="CHEBI:29035"/>
        <label>1</label>
    </ligand>
</feature>
<evidence type="ECO:0000256" key="3">
    <source>
        <dbReference type="ARBA" id="ARBA00022801"/>
    </source>
</evidence>
<keyword evidence="2 7" id="KW-0479">Metal-binding</keyword>
<dbReference type="HAMAP" id="MF_01279">
    <property type="entry name" value="X_Pro_dipeptid"/>
    <property type="match status" value="1"/>
</dbReference>
<dbReference type="GO" id="GO:0006508">
    <property type="term" value="P:proteolysis"/>
    <property type="evidence" value="ECO:0007669"/>
    <property type="project" value="UniProtKB-KW"/>
</dbReference>
<dbReference type="RefSeq" id="WP_054340106.1">
    <property type="nucleotide sequence ID" value="NZ_FTOE01000005.1"/>
</dbReference>
<evidence type="ECO:0000256" key="1">
    <source>
        <dbReference type="ARBA" id="ARBA00022670"/>
    </source>
</evidence>
<evidence type="ECO:0000313" key="10">
    <source>
        <dbReference type="EMBL" id="SIS79497.1"/>
    </source>
</evidence>
<accession>A0A1N7M0A4</accession>
<dbReference type="GO" id="GO:0008235">
    <property type="term" value="F:metalloexopeptidase activity"/>
    <property type="evidence" value="ECO:0007669"/>
    <property type="project" value="UniProtKB-UniRule"/>
</dbReference>
<dbReference type="PANTHER" id="PTHR43226:SF8">
    <property type="entry name" value="XAA-PRO DIPEPTIDASE"/>
    <property type="match status" value="1"/>
</dbReference>
<feature type="domain" description="Peptidase M24" evidence="8">
    <location>
        <begin position="170"/>
        <end position="431"/>
    </location>
</feature>
<feature type="binding site" evidence="7">
    <location>
        <position position="258"/>
    </location>
    <ligand>
        <name>Mn(2+)</name>
        <dbReference type="ChEBI" id="CHEBI:29035"/>
        <label>1</label>
    </ligand>
</feature>
<evidence type="ECO:0000256" key="4">
    <source>
        <dbReference type="ARBA" id="ARBA00022997"/>
    </source>
</evidence>
<keyword evidence="5 7" id="KW-0482">Metalloprotease</keyword>
<dbReference type="SUPFAM" id="SSF55920">
    <property type="entry name" value="Creatinase/aminopeptidase"/>
    <property type="match status" value="1"/>
</dbReference>
<feature type="binding site" evidence="7">
    <location>
        <position position="385"/>
    </location>
    <ligand>
        <name>Mn(2+)</name>
        <dbReference type="ChEBI" id="CHEBI:29035"/>
        <label>1</label>
    </ligand>
</feature>
<reference evidence="11" key="1">
    <citation type="submission" date="2017-01" db="EMBL/GenBank/DDBJ databases">
        <authorList>
            <person name="Varghese N."/>
            <person name="Submissions S."/>
        </authorList>
    </citation>
    <scope>NUCLEOTIDE SEQUENCE [LARGE SCALE GENOMIC DNA]</scope>
    <source>
        <strain evidence="11">DSM 22306</strain>
    </source>
</reference>
<keyword evidence="6 7" id="KW-0464">Manganese</keyword>
<dbReference type="InterPro" id="IPR029149">
    <property type="entry name" value="Creatin/AminoP/Spt16_N"/>
</dbReference>
<evidence type="ECO:0000256" key="7">
    <source>
        <dbReference type="HAMAP-Rule" id="MF_01279"/>
    </source>
</evidence>
<dbReference type="Gene3D" id="3.40.350.10">
    <property type="entry name" value="Creatinase/prolidase N-terminal domain"/>
    <property type="match status" value="1"/>
</dbReference>
<dbReference type="InterPro" id="IPR048819">
    <property type="entry name" value="PepQ_N"/>
</dbReference>
<dbReference type="AlphaFoldDB" id="A0A1N7M0A4"/>
<dbReference type="Proteomes" id="UP000185999">
    <property type="component" value="Unassembled WGS sequence"/>
</dbReference>
<evidence type="ECO:0000256" key="6">
    <source>
        <dbReference type="ARBA" id="ARBA00023211"/>
    </source>
</evidence>
<comment type="cofactor">
    <cofactor evidence="7">
        <name>Mn(2+)</name>
        <dbReference type="ChEBI" id="CHEBI:29035"/>
    </cofactor>
    <text evidence="7">Binds 2 manganese ions per subunit.</text>
</comment>
<feature type="binding site" evidence="7">
    <location>
        <position position="424"/>
    </location>
    <ligand>
        <name>Mn(2+)</name>
        <dbReference type="ChEBI" id="CHEBI:29035"/>
        <label>1</label>
    </ligand>
</feature>
<comment type="catalytic activity">
    <reaction evidence="7">
        <text>Xaa-L-Pro dipeptide + H2O = an L-alpha-amino acid + L-proline</text>
        <dbReference type="Rhea" id="RHEA:76407"/>
        <dbReference type="ChEBI" id="CHEBI:15377"/>
        <dbReference type="ChEBI" id="CHEBI:59869"/>
        <dbReference type="ChEBI" id="CHEBI:60039"/>
        <dbReference type="ChEBI" id="CHEBI:195196"/>
        <dbReference type="EC" id="3.4.13.9"/>
    </reaction>
</comment>
<keyword evidence="1 7" id="KW-0645">Protease</keyword>
<dbReference type="Pfam" id="PF00557">
    <property type="entry name" value="Peptidase_M24"/>
    <property type="match status" value="1"/>
</dbReference>
<dbReference type="GO" id="GO:0016795">
    <property type="term" value="F:phosphoric triester hydrolase activity"/>
    <property type="evidence" value="ECO:0007669"/>
    <property type="project" value="InterPro"/>
</dbReference>
<dbReference type="InterPro" id="IPR022846">
    <property type="entry name" value="X_Pro_dipept"/>
</dbReference>
<dbReference type="NCBIfam" id="NF010133">
    <property type="entry name" value="PRK13607.1"/>
    <property type="match status" value="1"/>
</dbReference>
<dbReference type="EC" id="3.4.13.9" evidence="7"/>
<dbReference type="GO" id="GO:0005829">
    <property type="term" value="C:cytosol"/>
    <property type="evidence" value="ECO:0007669"/>
    <property type="project" value="TreeGrafter"/>
</dbReference>
<feature type="binding site" evidence="7">
    <location>
        <position position="247"/>
    </location>
    <ligand>
        <name>Mn(2+)</name>
        <dbReference type="ChEBI" id="CHEBI:29035"/>
        <label>2</label>
    </ligand>
</feature>
<comment type="function">
    <text evidence="7">Splits dipeptides with a prolyl residue in the C-terminal position.</text>
</comment>
<evidence type="ECO:0000259" key="9">
    <source>
        <dbReference type="Pfam" id="PF21216"/>
    </source>
</evidence>
<protein>
    <recommendedName>
        <fullName evidence="7">Xaa-Pro dipeptidase</fullName>
        <shortName evidence="7">X-Pro dipeptidase</shortName>
        <ecNumber evidence="7">3.4.13.9</ecNumber>
    </recommendedName>
    <alternativeName>
        <fullName evidence="7">Imidodipeptidase</fullName>
    </alternativeName>
    <alternativeName>
        <fullName evidence="7">Proline dipeptidase</fullName>
        <shortName evidence="7">Prolidase</shortName>
    </alternativeName>
</protein>
<feature type="domain" description="Xaa-Pro dipeptidase N-terminal" evidence="9">
    <location>
        <begin position="3"/>
        <end position="158"/>
    </location>
</feature>
<sequence>MKSLFTDHIEILQQRSSTLLEQEKFDALIIHSGSSKNYFLDDYAAPFKPNPHFVQWMPFLTEHPECWLVIKAGFKPCLYLYSPDDFWHMTPQEPTDFWCNLFDVQLYTDRDTLLKKLPGLCARSGASTSVALIAEDSMDLPQVTLQHNPQVLMHGLHYLRASKTPWEQHCLREANRIAVSGHRFTQHGFDEGLSEYELHQGYISAITHLEKDLPYNNIIGLNEHAAVLHYQYKDRIAPNQHRTLLVDAGAVYHGYVADITRTVCKGSADFHALLEAMDKAQQSLVDKIKPGVSFISLHEMMHQQLFRILCDAGIIKRGDLLDEAAALSITRTFYPHGLGHLLGIQVHDIGGWQQDSVGGISKPPEQHPFLRLTRTLQENFVVTVEPGLYFIPLLLNKLKLTPLAAHIDWPLVDALSPWGGIRIEDNVCVTATGVDNYTRAAFNNLK</sequence>
<keyword evidence="4 7" id="KW-0224">Dipeptidase</keyword>
<evidence type="ECO:0000259" key="8">
    <source>
        <dbReference type="Pfam" id="PF00557"/>
    </source>
</evidence>
<keyword evidence="11" id="KW-1185">Reference proteome</keyword>
<dbReference type="Gene3D" id="3.90.230.10">
    <property type="entry name" value="Creatinase/methionine aminopeptidase superfamily"/>
    <property type="match status" value="1"/>
</dbReference>
<organism evidence="10 11">
    <name type="scientific">Neptunomonas antarctica</name>
    <dbReference type="NCBI Taxonomy" id="619304"/>
    <lineage>
        <taxon>Bacteria</taxon>
        <taxon>Pseudomonadati</taxon>
        <taxon>Pseudomonadota</taxon>
        <taxon>Gammaproteobacteria</taxon>
        <taxon>Oceanospirillales</taxon>
        <taxon>Oceanospirillaceae</taxon>
        <taxon>Neptunomonas</taxon>
    </lineage>
</organism>
<evidence type="ECO:0000256" key="2">
    <source>
        <dbReference type="ARBA" id="ARBA00022723"/>
    </source>
</evidence>
<dbReference type="InterPro" id="IPR052433">
    <property type="entry name" value="X-Pro_dipept-like"/>
</dbReference>
<dbReference type="OrthoDB" id="9806388at2"/>
<dbReference type="EMBL" id="FTOE01000005">
    <property type="protein sequence ID" value="SIS79497.1"/>
    <property type="molecule type" value="Genomic_DNA"/>
</dbReference>
<dbReference type="InterPro" id="IPR036005">
    <property type="entry name" value="Creatinase/aminopeptidase-like"/>
</dbReference>
<dbReference type="InterPro" id="IPR001131">
    <property type="entry name" value="Peptidase_M24B_aminopep-P_CS"/>
</dbReference>
<dbReference type="InterPro" id="IPR000994">
    <property type="entry name" value="Pept_M24"/>
</dbReference>
<gene>
    <name evidence="7" type="primary">pepQ</name>
    <name evidence="10" type="ORF">SAMN05421760_10545</name>
</gene>
<dbReference type="GO" id="GO:0004177">
    <property type="term" value="F:aminopeptidase activity"/>
    <property type="evidence" value="ECO:0007669"/>
    <property type="project" value="TreeGrafter"/>
</dbReference>
<comment type="similarity">
    <text evidence="7">Belongs to the peptidase M24B family. Bacterial-type prolidase subfamily.</text>
</comment>
<dbReference type="GO" id="GO:0102009">
    <property type="term" value="F:proline dipeptidase activity"/>
    <property type="evidence" value="ECO:0007669"/>
    <property type="project" value="UniProtKB-EC"/>
</dbReference>
<dbReference type="GO" id="GO:0046872">
    <property type="term" value="F:metal ion binding"/>
    <property type="evidence" value="ECO:0007669"/>
    <property type="project" value="UniProtKB-KW"/>
</dbReference>
<evidence type="ECO:0000256" key="5">
    <source>
        <dbReference type="ARBA" id="ARBA00023049"/>
    </source>
</evidence>
<name>A0A1N7M0A4_9GAMM</name>
<dbReference type="Pfam" id="PF21216">
    <property type="entry name" value="PepQ_N"/>
    <property type="match status" value="1"/>
</dbReference>
<evidence type="ECO:0000313" key="11">
    <source>
        <dbReference type="Proteomes" id="UP000185999"/>
    </source>
</evidence>